<comment type="caution">
    <text evidence="1">The sequence shown here is derived from an EMBL/GenBank/DDBJ whole genome shotgun (WGS) entry which is preliminary data.</text>
</comment>
<accession>A0A2G9WV98</accession>
<name>A0A2G9WV98_9HYPH</name>
<keyword evidence="2" id="KW-1185">Reference proteome</keyword>
<sequence>MITPPDPGSMRRALNRPVFSPVDPEMFESGADYVDRPVPEGTDLGASCLLLSAVALRLLAGTEMLRTDEEVALMERTKNTISWVGFYRSWLVAGLTSYEAMPAADIPDFRDILQAPAAISMALFLWRLGEQVPATKWFCIEIASSISILRWCADHQEQISCVRTRHIRKLEIEFSDRRRPETLGEQAWMSRAP</sequence>
<evidence type="ECO:0000313" key="1">
    <source>
        <dbReference type="EMBL" id="PIO98603.1"/>
    </source>
</evidence>
<dbReference type="Proteomes" id="UP000231070">
    <property type="component" value="Unassembled WGS sequence"/>
</dbReference>
<reference evidence="1 2" key="1">
    <citation type="submission" date="2017-08" db="EMBL/GenBank/DDBJ databases">
        <title>Pleomorphomonas carboxidotrophicus sp. nov., a new mesophilic hydrogenogenic carboxidotroph.</title>
        <authorList>
            <person name="Esquivel-Elizondo S."/>
            <person name="Krajmalnik-Brown R."/>
            <person name="Maldonado J."/>
        </authorList>
    </citation>
    <scope>NUCLEOTIDE SEQUENCE [LARGE SCALE GENOMIC DNA]</scope>
    <source>
        <strain evidence="1 2">SVCO-16</strain>
    </source>
</reference>
<dbReference type="AlphaFoldDB" id="A0A2G9WV98"/>
<evidence type="ECO:0000313" key="2">
    <source>
        <dbReference type="Proteomes" id="UP000231070"/>
    </source>
</evidence>
<gene>
    <name evidence="1" type="ORF">CJ014_14900</name>
</gene>
<organism evidence="1 2">
    <name type="scientific">Pleomorphomonas carboxyditropha</name>
    <dbReference type="NCBI Taxonomy" id="2023338"/>
    <lineage>
        <taxon>Bacteria</taxon>
        <taxon>Pseudomonadati</taxon>
        <taxon>Pseudomonadota</taxon>
        <taxon>Alphaproteobacteria</taxon>
        <taxon>Hyphomicrobiales</taxon>
        <taxon>Pleomorphomonadaceae</taxon>
        <taxon>Pleomorphomonas</taxon>
    </lineage>
</organism>
<proteinExistence type="predicted"/>
<dbReference type="RefSeq" id="WP_133121862.1">
    <property type="nucleotide sequence ID" value="NZ_NQVN01000009.1"/>
</dbReference>
<protein>
    <submittedName>
        <fullName evidence="1">Uncharacterized protein</fullName>
    </submittedName>
</protein>
<dbReference type="EMBL" id="NQVN01000009">
    <property type="protein sequence ID" value="PIO98603.1"/>
    <property type="molecule type" value="Genomic_DNA"/>
</dbReference>